<dbReference type="EMBL" id="NNRM01000039">
    <property type="protein sequence ID" value="OYR23574.1"/>
    <property type="molecule type" value="Genomic_DNA"/>
</dbReference>
<gene>
    <name evidence="3" type="ORF">CEV34_3578</name>
</gene>
<keyword evidence="2" id="KW-0472">Membrane</keyword>
<sequence>MNGNVAKQRKVAGTAPQLFRYVPRLVLLLFAVLIVVFLAWTFLGGASVSLTRLVQSKSGASPPSQPVADIPGDKGSQKAKTAGDRPAAPGAQSR</sequence>
<keyword evidence="2" id="KW-1133">Transmembrane helix</keyword>
<dbReference type="Proteomes" id="UP000216188">
    <property type="component" value="Unassembled WGS sequence"/>
</dbReference>
<feature type="region of interest" description="Disordered" evidence="1">
    <location>
        <begin position="56"/>
        <end position="94"/>
    </location>
</feature>
<evidence type="ECO:0000256" key="2">
    <source>
        <dbReference type="SAM" id="Phobius"/>
    </source>
</evidence>
<evidence type="ECO:0000313" key="3">
    <source>
        <dbReference type="EMBL" id="OYR23574.1"/>
    </source>
</evidence>
<keyword evidence="2" id="KW-0812">Transmembrane</keyword>
<proteinExistence type="predicted"/>
<organism evidence="3 4">
    <name type="scientific">Brucella pseudogrignonensis</name>
    <dbReference type="NCBI Taxonomy" id="419475"/>
    <lineage>
        <taxon>Bacteria</taxon>
        <taxon>Pseudomonadati</taxon>
        <taxon>Pseudomonadota</taxon>
        <taxon>Alphaproteobacteria</taxon>
        <taxon>Hyphomicrobiales</taxon>
        <taxon>Brucellaceae</taxon>
        <taxon>Brucella/Ochrobactrum group</taxon>
        <taxon>Brucella</taxon>
    </lineage>
</organism>
<reference evidence="3 4" key="1">
    <citation type="submission" date="2017-07" db="EMBL/GenBank/DDBJ databases">
        <title>Phylogenetic study on the rhizospheric bacterium Ochrobactrum sp. A44.</title>
        <authorList>
            <person name="Krzyzanowska D.M."/>
            <person name="Ossowicki A."/>
            <person name="Rajewska M."/>
            <person name="Maciag T."/>
            <person name="Kaczynski Z."/>
            <person name="Czerwicka M."/>
            <person name="Jafra S."/>
        </authorList>
    </citation>
    <scope>NUCLEOTIDE SEQUENCE [LARGE SCALE GENOMIC DNA]</scope>
    <source>
        <strain evidence="3 4">CCUG 30717</strain>
    </source>
</reference>
<feature type="transmembrane region" description="Helical" evidence="2">
    <location>
        <begin position="21"/>
        <end position="43"/>
    </location>
</feature>
<evidence type="ECO:0000313" key="4">
    <source>
        <dbReference type="Proteomes" id="UP000216188"/>
    </source>
</evidence>
<accession>A0A256G920</accession>
<dbReference type="RefSeq" id="WP_143853415.1">
    <property type="nucleotide sequence ID" value="NZ_JBHEEM010000005.1"/>
</dbReference>
<comment type="caution">
    <text evidence="3">The sequence shown here is derived from an EMBL/GenBank/DDBJ whole genome shotgun (WGS) entry which is preliminary data.</text>
</comment>
<name>A0A256G920_9HYPH</name>
<dbReference type="AlphaFoldDB" id="A0A256G920"/>
<keyword evidence="4" id="KW-1185">Reference proteome</keyword>
<protein>
    <submittedName>
        <fullName evidence="3">Uncharacterized protein</fullName>
    </submittedName>
</protein>
<evidence type="ECO:0000256" key="1">
    <source>
        <dbReference type="SAM" id="MobiDB-lite"/>
    </source>
</evidence>